<dbReference type="AlphaFoldDB" id="A0A2A8D2F5"/>
<dbReference type="InterPro" id="IPR029056">
    <property type="entry name" value="Ribokinase-like"/>
</dbReference>
<gene>
    <name evidence="2" type="ORF">CRI94_01885</name>
</gene>
<dbReference type="Pfam" id="PF08543">
    <property type="entry name" value="Phos_pyr_kin"/>
    <property type="match status" value="1"/>
</dbReference>
<feature type="domain" description="Pyridoxamine kinase/Phosphomethylpyrimidine kinase" evidence="1">
    <location>
        <begin position="54"/>
        <end position="294"/>
    </location>
</feature>
<evidence type="ECO:0000259" key="1">
    <source>
        <dbReference type="Pfam" id="PF08543"/>
    </source>
</evidence>
<dbReference type="Gene3D" id="3.40.1190.20">
    <property type="match status" value="1"/>
</dbReference>
<protein>
    <recommendedName>
        <fullName evidence="1">Pyridoxamine kinase/Phosphomethylpyrimidine kinase domain-containing protein</fullName>
    </recommendedName>
</protein>
<dbReference type="Proteomes" id="UP000220102">
    <property type="component" value="Unassembled WGS sequence"/>
</dbReference>
<comment type="caution">
    <text evidence="2">The sequence shown here is derived from an EMBL/GenBank/DDBJ whole genome shotgun (WGS) entry which is preliminary data.</text>
</comment>
<dbReference type="GO" id="GO:0008902">
    <property type="term" value="F:hydroxymethylpyrimidine kinase activity"/>
    <property type="evidence" value="ECO:0007669"/>
    <property type="project" value="TreeGrafter"/>
</dbReference>
<dbReference type="InterPro" id="IPR013749">
    <property type="entry name" value="PM/HMP-P_kinase-1"/>
</dbReference>
<accession>A0A2A8D2F5</accession>
<dbReference type="PANTHER" id="PTHR20858:SF17">
    <property type="entry name" value="HYDROXYMETHYLPYRIMIDINE_PHOSPHOMETHYLPYRIMIDINE KINASE THI20-RELATED"/>
    <property type="match status" value="1"/>
</dbReference>
<sequence>MCGRVVRDADDPFLGVSPFFRSLRTSRRVPDTSTSASTFRPLVIGAQYPALERGLTADTLAAQGFGTTPYTVCTSHVVAGNGVVTDVLEVPADTVSAQLEHIFETRQPTAAKVGVVGSAASAEAIFKILDAYLDGPLVLDLTLSGPSGEDIAEPETVEIVSEHMSSAELVSASLTDATLLAGMEIPSLDDAQVAAQRVGQLGASNVLLRCGRLATHHFDTESEPPNYSVDLFYDGEDLAVFEAPFIEGVDKLSGRASGLMMSVLHSLWSGRSLVDALRASKAVVTDAIHEASQTDQPSPSSVYFGALHHRILSDVTE</sequence>
<organism evidence="2 3">
    <name type="scientific">Longibacter salinarum</name>
    <dbReference type="NCBI Taxonomy" id="1850348"/>
    <lineage>
        <taxon>Bacteria</taxon>
        <taxon>Pseudomonadati</taxon>
        <taxon>Rhodothermota</taxon>
        <taxon>Rhodothermia</taxon>
        <taxon>Rhodothermales</taxon>
        <taxon>Salisaetaceae</taxon>
        <taxon>Longibacter</taxon>
    </lineage>
</organism>
<dbReference type="PANTHER" id="PTHR20858">
    <property type="entry name" value="PHOSPHOMETHYLPYRIMIDINE KINASE"/>
    <property type="match status" value="1"/>
</dbReference>
<evidence type="ECO:0000313" key="2">
    <source>
        <dbReference type="EMBL" id="PEN15061.1"/>
    </source>
</evidence>
<dbReference type="EMBL" id="PDEQ01000001">
    <property type="protein sequence ID" value="PEN15061.1"/>
    <property type="molecule type" value="Genomic_DNA"/>
</dbReference>
<proteinExistence type="predicted"/>
<name>A0A2A8D2F5_9BACT</name>
<keyword evidence="3" id="KW-1185">Reference proteome</keyword>
<dbReference type="OrthoDB" id="1496232at2"/>
<dbReference type="GO" id="GO:0008972">
    <property type="term" value="F:phosphomethylpyrimidine kinase activity"/>
    <property type="evidence" value="ECO:0007669"/>
    <property type="project" value="TreeGrafter"/>
</dbReference>
<dbReference type="GO" id="GO:0005829">
    <property type="term" value="C:cytosol"/>
    <property type="evidence" value="ECO:0007669"/>
    <property type="project" value="TreeGrafter"/>
</dbReference>
<dbReference type="SUPFAM" id="SSF53613">
    <property type="entry name" value="Ribokinase-like"/>
    <property type="match status" value="1"/>
</dbReference>
<evidence type="ECO:0000313" key="3">
    <source>
        <dbReference type="Proteomes" id="UP000220102"/>
    </source>
</evidence>
<dbReference type="GO" id="GO:0009228">
    <property type="term" value="P:thiamine biosynthetic process"/>
    <property type="evidence" value="ECO:0007669"/>
    <property type="project" value="TreeGrafter"/>
</dbReference>
<reference evidence="2 3" key="1">
    <citation type="submission" date="2017-10" db="EMBL/GenBank/DDBJ databases">
        <title>Draft genome of Longibacter Salinarum.</title>
        <authorList>
            <person name="Goh K.M."/>
            <person name="Shamsir M.S."/>
            <person name="Lim S.W."/>
        </authorList>
    </citation>
    <scope>NUCLEOTIDE SEQUENCE [LARGE SCALE GENOMIC DNA]</scope>
    <source>
        <strain evidence="2 3">KCTC 52045</strain>
    </source>
</reference>